<dbReference type="InterPro" id="IPR017087">
    <property type="entry name" value="UCP037004"/>
</dbReference>
<dbReference type="InterPro" id="IPR013560">
    <property type="entry name" value="DUF1722"/>
</dbReference>
<dbReference type="PANTHER" id="PTHR30087">
    <property type="entry name" value="INNER MEMBRANE PROTEIN"/>
    <property type="match status" value="1"/>
</dbReference>
<evidence type="ECO:0000313" key="2">
    <source>
        <dbReference type="EMBL" id="MDE5411835.1"/>
    </source>
</evidence>
<dbReference type="InterPro" id="IPR007553">
    <property type="entry name" value="2-thiour_desulf"/>
</dbReference>
<organism evidence="2 3">
    <name type="scientific">Alkalihalobacterium chitinilyticum</name>
    <dbReference type="NCBI Taxonomy" id="2980103"/>
    <lineage>
        <taxon>Bacteria</taxon>
        <taxon>Bacillati</taxon>
        <taxon>Bacillota</taxon>
        <taxon>Bacilli</taxon>
        <taxon>Bacillales</taxon>
        <taxon>Bacillaceae</taxon>
        <taxon>Alkalihalobacterium</taxon>
    </lineage>
</organism>
<dbReference type="EMBL" id="JAOTPO010000001">
    <property type="protein sequence ID" value="MDE5411835.1"/>
    <property type="molecule type" value="Genomic_DNA"/>
</dbReference>
<protein>
    <submittedName>
        <fullName evidence="2">DUF523 and DUF1722 domain-containing protein</fullName>
    </submittedName>
</protein>
<evidence type="ECO:0000259" key="1">
    <source>
        <dbReference type="Pfam" id="PF08349"/>
    </source>
</evidence>
<accession>A0ABT5V8R8</accession>
<comment type="caution">
    <text evidence="2">The sequence shown here is derived from an EMBL/GenBank/DDBJ whole genome shotgun (WGS) entry which is preliminary data.</text>
</comment>
<dbReference type="Pfam" id="PF08349">
    <property type="entry name" value="DUF1722"/>
    <property type="match status" value="1"/>
</dbReference>
<reference evidence="2" key="1">
    <citation type="submission" date="2024-05" db="EMBL/GenBank/DDBJ databases">
        <title>Alkalihalobacillus sp. strain MEB203 novel alkaliphilic bacterium from Lonar Lake, India.</title>
        <authorList>
            <person name="Joshi A."/>
            <person name="Thite S."/>
            <person name="Mengade P."/>
        </authorList>
    </citation>
    <scope>NUCLEOTIDE SEQUENCE</scope>
    <source>
        <strain evidence="2">MEB 203</strain>
    </source>
</reference>
<feature type="domain" description="DUF1722" evidence="1">
    <location>
        <begin position="191"/>
        <end position="307"/>
    </location>
</feature>
<gene>
    <name evidence="2" type="ORF">N7Z68_00380</name>
</gene>
<dbReference type="RefSeq" id="WP_275116470.1">
    <property type="nucleotide sequence ID" value="NZ_JAOTPO010000001.1"/>
</dbReference>
<sequence length="323" mass="37695">MKEFCKPKVVVSKCIEFSACRYNGDKLTDQTVHNLKPYVEFIPVCPEVEIGLGTPREVIRLVAEGEKDRLVQPKTGKDLTTHMEEFADSFLEELKDVDGFILKNRSPSCGITDVKVYSGLEKSPTVRTGSGAFTAKVLQYYPKSSIEDEGRLKNFKIREHYLTKLFTTTEFKKVKSLLKLNQLNDFHKKNKYLFMSYNQKRLKILGQILSNKDNRPIEETFSLYEDELFQLFSRIPRYTSNINVCQRIFGYFSPHLSVKEKEYFLSTLEKYREKKLPISSVVSILKAWAYRFENEYMLEQTFFEPYPEELVEISDSGKGRNYS</sequence>
<dbReference type="PIRSF" id="PIRSF037004">
    <property type="entry name" value="UCP037004"/>
    <property type="match status" value="1"/>
</dbReference>
<evidence type="ECO:0000313" key="3">
    <source>
        <dbReference type="Proteomes" id="UP001148125"/>
    </source>
</evidence>
<dbReference type="Proteomes" id="UP001148125">
    <property type="component" value="Unassembled WGS sequence"/>
</dbReference>
<name>A0ABT5V8R8_9BACI</name>
<dbReference type="Pfam" id="PF04463">
    <property type="entry name" value="2-thiour_desulf"/>
    <property type="match status" value="1"/>
</dbReference>
<keyword evidence="3" id="KW-1185">Reference proteome</keyword>
<dbReference type="PANTHER" id="PTHR30087:SF0">
    <property type="entry name" value="INNER MEMBRANE PROTEIN"/>
    <property type="match status" value="1"/>
</dbReference>
<proteinExistence type="predicted"/>